<sequence length="68" mass="8347">MSFIFLWIRYYYFCWLCGRPCCFAAFDNLKDEKYIFIIVRIAIDSVKLVDEQKWKGGFDEMFYIDFTI</sequence>
<gene>
    <name evidence="2" type="ORF">RJT34_09983</name>
</gene>
<proteinExistence type="predicted"/>
<name>A0AAN9PTK5_CLITE</name>
<comment type="caution">
    <text evidence="2">The sequence shown here is derived from an EMBL/GenBank/DDBJ whole genome shotgun (WGS) entry which is preliminary data.</text>
</comment>
<evidence type="ECO:0000313" key="2">
    <source>
        <dbReference type="EMBL" id="KAK7311690.1"/>
    </source>
</evidence>
<evidence type="ECO:0000256" key="1">
    <source>
        <dbReference type="SAM" id="SignalP"/>
    </source>
</evidence>
<protein>
    <submittedName>
        <fullName evidence="2">Uncharacterized protein</fullName>
    </submittedName>
</protein>
<keyword evidence="3" id="KW-1185">Reference proteome</keyword>
<accession>A0AAN9PTK5</accession>
<keyword evidence="1" id="KW-0732">Signal</keyword>
<feature type="chain" id="PRO_5042896703" evidence="1">
    <location>
        <begin position="25"/>
        <end position="68"/>
    </location>
</feature>
<evidence type="ECO:0000313" key="3">
    <source>
        <dbReference type="Proteomes" id="UP001359559"/>
    </source>
</evidence>
<feature type="signal peptide" evidence="1">
    <location>
        <begin position="1"/>
        <end position="24"/>
    </location>
</feature>
<dbReference type="EMBL" id="JAYKXN010000002">
    <property type="protein sequence ID" value="KAK7311690.1"/>
    <property type="molecule type" value="Genomic_DNA"/>
</dbReference>
<dbReference type="AlphaFoldDB" id="A0AAN9PTK5"/>
<reference evidence="2 3" key="1">
    <citation type="submission" date="2024-01" db="EMBL/GenBank/DDBJ databases">
        <title>The genomes of 5 underutilized Papilionoideae crops provide insights into root nodulation and disease resistance.</title>
        <authorList>
            <person name="Yuan L."/>
        </authorList>
    </citation>
    <scope>NUCLEOTIDE SEQUENCE [LARGE SCALE GENOMIC DNA]</scope>
    <source>
        <strain evidence="2">LY-2023</strain>
        <tissue evidence="2">Leaf</tissue>
    </source>
</reference>
<organism evidence="2 3">
    <name type="scientific">Clitoria ternatea</name>
    <name type="common">Butterfly pea</name>
    <dbReference type="NCBI Taxonomy" id="43366"/>
    <lineage>
        <taxon>Eukaryota</taxon>
        <taxon>Viridiplantae</taxon>
        <taxon>Streptophyta</taxon>
        <taxon>Embryophyta</taxon>
        <taxon>Tracheophyta</taxon>
        <taxon>Spermatophyta</taxon>
        <taxon>Magnoliopsida</taxon>
        <taxon>eudicotyledons</taxon>
        <taxon>Gunneridae</taxon>
        <taxon>Pentapetalae</taxon>
        <taxon>rosids</taxon>
        <taxon>fabids</taxon>
        <taxon>Fabales</taxon>
        <taxon>Fabaceae</taxon>
        <taxon>Papilionoideae</taxon>
        <taxon>50 kb inversion clade</taxon>
        <taxon>NPAAA clade</taxon>
        <taxon>indigoferoid/millettioid clade</taxon>
        <taxon>Phaseoleae</taxon>
        <taxon>Clitoria</taxon>
    </lineage>
</organism>
<dbReference type="Proteomes" id="UP001359559">
    <property type="component" value="Unassembled WGS sequence"/>
</dbReference>